<feature type="region of interest" description="Disordered" evidence="1">
    <location>
        <begin position="309"/>
        <end position="329"/>
    </location>
</feature>
<protein>
    <submittedName>
        <fullName evidence="5">Uncharacterized protein LOC120279497</fullName>
    </submittedName>
</protein>
<dbReference type="InterPro" id="IPR052408">
    <property type="entry name" value="Exonuclease_MUT-7-like"/>
</dbReference>
<gene>
    <name evidence="5" type="primary">LOC120279497</name>
</gene>
<accession>A0AB40CV46</accession>
<feature type="transmembrane region" description="Helical" evidence="2">
    <location>
        <begin position="504"/>
        <end position="526"/>
    </location>
</feature>
<keyword evidence="2" id="KW-0472">Membrane</keyword>
<dbReference type="InterPro" id="IPR002782">
    <property type="entry name" value="Mut7-C_RNAse_dom"/>
</dbReference>
<name>A0AB40CV46_DIOCR</name>
<dbReference type="SMART" id="SM00474">
    <property type="entry name" value="35EXOc"/>
    <property type="match status" value="1"/>
</dbReference>
<evidence type="ECO:0000313" key="4">
    <source>
        <dbReference type="Proteomes" id="UP001515500"/>
    </source>
</evidence>
<evidence type="ECO:0000256" key="1">
    <source>
        <dbReference type="SAM" id="MobiDB-lite"/>
    </source>
</evidence>
<reference evidence="5" key="1">
    <citation type="submission" date="2025-08" db="UniProtKB">
        <authorList>
            <consortium name="RefSeq"/>
        </authorList>
    </citation>
    <scope>IDENTIFICATION</scope>
</reference>
<proteinExistence type="predicted"/>
<dbReference type="PANTHER" id="PTHR47765:SF2">
    <property type="entry name" value="EXONUCLEASE MUT-7 HOMOLOG"/>
    <property type="match status" value="1"/>
</dbReference>
<keyword evidence="4" id="KW-1185">Reference proteome</keyword>
<keyword evidence="2" id="KW-1133">Transmembrane helix</keyword>
<keyword evidence="2" id="KW-0812">Transmembrane</keyword>
<dbReference type="InterPro" id="IPR012337">
    <property type="entry name" value="RNaseH-like_sf"/>
</dbReference>
<dbReference type="RefSeq" id="XP_039142362.1">
    <property type="nucleotide sequence ID" value="XM_039286428.1"/>
</dbReference>
<dbReference type="Pfam" id="PF01612">
    <property type="entry name" value="DNA_pol_A_exo1"/>
    <property type="match status" value="1"/>
</dbReference>
<dbReference type="SUPFAM" id="SSF53098">
    <property type="entry name" value="Ribonuclease H-like"/>
    <property type="match status" value="1"/>
</dbReference>
<dbReference type="GO" id="GO:0006139">
    <property type="term" value="P:nucleobase-containing compound metabolic process"/>
    <property type="evidence" value="ECO:0007669"/>
    <property type="project" value="InterPro"/>
</dbReference>
<dbReference type="GO" id="GO:0003676">
    <property type="term" value="F:nucleic acid binding"/>
    <property type="evidence" value="ECO:0007669"/>
    <property type="project" value="InterPro"/>
</dbReference>
<evidence type="ECO:0000256" key="2">
    <source>
        <dbReference type="SAM" id="Phobius"/>
    </source>
</evidence>
<sequence>MESPSPVAVPTHLVTSCDSPEFSLLRWALQSSSIVALDAEWKPSHLSSSPTPASPSFPAVTLLQIACRIAHRPPSEFPGSDESLVFLVDLLAVPFCSVYELLKTMFVDPNVLKLGFRFKQDLQYLSSTFCSHGCDPGFDRVEPFLDITTVYHLLKCQIAGKRFPRETKSLATICEEILNISLSKELQVSDWSFRPLTEEQISYAAADAYFLLEIFAVLKHKFFAEGPNASHSAVGLKENMESSEPSDDVLGIKFCKASDMIESSVLKCHPSKCPSIAEISGPSHKNIPSLDEHLLTIIRKYGERIILTESDRKPRNSRRKGKQLSSMSVKSKKHLEINGNWQGLAPWDSSVGGDGCPKFLCDIMVEGLAKHLRCVGIDAAIPPSKKPDPRHLLDQAYKEKRVILTRDSKLLKHQYLIQDQIYLVKSLLKNDQLLEVIETFQLKITEEQLMSRCTKCNGRFIQKPLTMEEAIAASKGFQVIPNCLFNRAIEFWQCTDCKQLYWEVFLRICQLHLIAFYLILLFYLLFPSYLKTQSITTIDQKTGFFSRNLYLPVELSVL</sequence>
<dbReference type="InterPro" id="IPR002562">
    <property type="entry name" value="3'-5'_exonuclease_dom"/>
</dbReference>
<dbReference type="InterPro" id="IPR036397">
    <property type="entry name" value="RNaseH_sf"/>
</dbReference>
<dbReference type="Gene3D" id="3.30.420.10">
    <property type="entry name" value="Ribonuclease H-like superfamily/Ribonuclease H"/>
    <property type="match status" value="1"/>
</dbReference>
<dbReference type="PANTHER" id="PTHR47765">
    <property type="entry name" value="3'-5' EXONUCLEASE DOMAIN-CONTAINING PROTEIN"/>
    <property type="match status" value="1"/>
</dbReference>
<feature type="domain" description="3'-5' exonuclease" evidence="3">
    <location>
        <begin position="11"/>
        <end position="223"/>
    </location>
</feature>
<dbReference type="AlphaFoldDB" id="A0AB40CV46"/>
<dbReference type="Pfam" id="PF01927">
    <property type="entry name" value="Mut7-C"/>
    <property type="match status" value="1"/>
</dbReference>
<dbReference type="GeneID" id="120279497"/>
<dbReference type="GO" id="GO:0008408">
    <property type="term" value="F:3'-5' exonuclease activity"/>
    <property type="evidence" value="ECO:0007669"/>
    <property type="project" value="InterPro"/>
</dbReference>
<organism evidence="4 5">
    <name type="scientific">Dioscorea cayennensis subsp. rotundata</name>
    <name type="common">White Guinea yam</name>
    <name type="synonym">Dioscorea rotundata</name>
    <dbReference type="NCBI Taxonomy" id="55577"/>
    <lineage>
        <taxon>Eukaryota</taxon>
        <taxon>Viridiplantae</taxon>
        <taxon>Streptophyta</taxon>
        <taxon>Embryophyta</taxon>
        <taxon>Tracheophyta</taxon>
        <taxon>Spermatophyta</taxon>
        <taxon>Magnoliopsida</taxon>
        <taxon>Liliopsida</taxon>
        <taxon>Dioscoreales</taxon>
        <taxon>Dioscoreaceae</taxon>
        <taxon>Dioscorea</taxon>
    </lineage>
</organism>
<evidence type="ECO:0000259" key="3">
    <source>
        <dbReference type="SMART" id="SM00474"/>
    </source>
</evidence>
<evidence type="ECO:0000313" key="5">
    <source>
        <dbReference type="RefSeq" id="XP_039142362.1"/>
    </source>
</evidence>
<dbReference type="Proteomes" id="UP001515500">
    <property type="component" value="Chromosome 16"/>
</dbReference>